<evidence type="ECO:0000256" key="1">
    <source>
        <dbReference type="ARBA" id="ARBA00022679"/>
    </source>
</evidence>
<dbReference type="STRING" id="69322.SAMN05443669_105315"/>
<sequence>MKFSLIVCTYMRPAPLLKLLQSVQTQTLYPDEILIIDGSTNDQTTKALEVARFTNLKYFLVPKESRGLTKQRNYGIERVDRDAAVLCFLDDDIVLEQDYFEQLLSTYELYPNALGVGGYIMEETKTEFVGFDYKPKIDEFYFDGWKREDGSRFVLRKKLGLDSDCPPGYSSLYSHGRSVGFLPPSGKTYEVEMLMGGVSSFRKKVFDTLNFSTYFEGYGLYEDADFTLRVAKAGKLYLNTAAQLFHYHDASGRPNKYQYGKMVVRNGWYVWRTKNPQPTLEHQLKWHAITLLLTGIRFSNTFTTNKRKEAFSEALGRTVGWWSLLVSKPK</sequence>
<evidence type="ECO:0000259" key="2">
    <source>
        <dbReference type="Pfam" id="PF00535"/>
    </source>
</evidence>
<dbReference type="AlphaFoldDB" id="A0A1M7KI77"/>
<dbReference type="Pfam" id="PF00535">
    <property type="entry name" value="Glycos_transf_2"/>
    <property type="match status" value="1"/>
</dbReference>
<dbReference type="Gene3D" id="3.90.550.10">
    <property type="entry name" value="Spore Coat Polysaccharide Biosynthesis Protein SpsA, Chain A"/>
    <property type="match status" value="1"/>
</dbReference>
<dbReference type="InterPro" id="IPR027791">
    <property type="entry name" value="Galactosyl_T_C"/>
</dbReference>
<dbReference type="OrthoDB" id="1493960at2"/>
<evidence type="ECO:0000259" key="3">
    <source>
        <dbReference type="Pfam" id="PF02709"/>
    </source>
</evidence>
<keyword evidence="5" id="KW-1185">Reference proteome</keyword>
<dbReference type="InterPro" id="IPR029044">
    <property type="entry name" value="Nucleotide-diphossugar_trans"/>
</dbReference>
<dbReference type="SUPFAM" id="SSF53448">
    <property type="entry name" value="Nucleotide-diphospho-sugar transferases"/>
    <property type="match status" value="1"/>
</dbReference>
<dbReference type="CDD" id="cd00761">
    <property type="entry name" value="Glyco_tranf_GTA_type"/>
    <property type="match status" value="1"/>
</dbReference>
<dbReference type="GO" id="GO:0016740">
    <property type="term" value="F:transferase activity"/>
    <property type="evidence" value="ECO:0007669"/>
    <property type="project" value="UniProtKB-KW"/>
</dbReference>
<proteinExistence type="predicted"/>
<dbReference type="RefSeq" id="WP_073355418.1">
    <property type="nucleotide sequence ID" value="NZ_FRBU01000053.1"/>
</dbReference>
<feature type="domain" description="Galactosyltransferase C-terminal" evidence="3">
    <location>
        <begin position="183"/>
        <end position="234"/>
    </location>
</feature>
<evidence type="ECO:0000313" key="5">
    <source>
        <dbReference type="Proteomes" id="UP000184260"/>
    </source>
</evidence>
<protein>
    <submittedName>
        <fullName evidence="4">Glycosyltransferase, GT2 family</fullName>
    </submittedName>
</protein>
<dbReference type="PANTHER" id="PTHR43685:SF2">
    <property type="entry name" value="GLYCOSYLTRANSFERASE 2-LIKE DOMAIN-CONTAINING PROTEIN"/>
    <property type="match status" value="1"/>
</dbReference>
<gene>
    <name evidence="4" type="ORF">SAMN05443669_105315</name>
</gene>
<keyword evidence="1 4" id="KW-0808">Transferase</keyword>
<dbReference type="PANTHER" id="PTHR43685">
    <property type="entry name" value="GLYCOSYLTRANSFERASE"/>
    <property type="match status" value="1"/>
</dbReference>
<dbReference type="InterPro" id="IPR001173">
    <property type="entry name" value="Glyco_trans_2-like"/>
</dbReference>
<accession>A0A1M7KI77</accession>
<reference evidence="5" key="1">
    <citation type="submission" date="2016-11" db="EMBL/GenBank/DDBJ databases">
        <authorList>
            <person name="Varghese N."/>
            <person name="Submissions S."/>
        </authorList>
    </citation>
    <scope>NUCLEOTIDE SEQUENCE [LARGE SCALE GENOMIC DNA]</scope>
    <source>
        <strain evidence="5">DSM 3661</strain>
    </source>
</reference>
<dbReference type="Proteomes" id="UP000184260">
    <property type="component" value="Unassembled WGS sequence"/>
</dbReference>
<feature type="domain" description="Glycosyltransferase 2-like" evidence="2">
    <location>
        <begin position="4"/>
        <end position="128"/>
    </location>
</feature>
<evidence type="ECO:0000313" key="4">
    <source>
        <dbReference type="EMBL" id="SHM65018.1"/>
    </source>
</evidence>
<dbReference type="Pfam" id="PF02709">
    <property type="entry name" value="Glyco_transf_7C"/>
    <property type="match status" value="1"/>
</dbReference>
<name>A0A1M7KI77_9FLAO</name>
<organism evidence="4 5">
    <name type="scientific">Flavobacterium xanthum</name>
    <dbReference type="NCBI Taxonomy" id="69322"/>
    <lineage>
        <taxon>Bacteria</taxon>
        <taxon>Pseudomonadati</taxon>
        <taxon>Bacteroidota</taxon>
        <taxon>Flavobacteriia</taxon>
        <taxon>Flavobacteriales</taxon>
        <taxon>Flavobacteriaceae</taxon>
        <taxon>Flavobacterium</taxon>
    </lineage>
</organism>
<dbReference type="InterPro" id="IPR050834">
    <property type="entry name" value="Glycosyltransf_2"/>
</dbReference>
<dbReference type="EMBL" id="FRBU01000053">
    <property type="protein sequence ID" value="SHM65018.1"/>
    <property type="molecule type" value="Genomic_DNA"/>
</dbReference>